<evidence type="ECO:0000313" key="1">
    <source>
        <dbReference type="EMBL" id="GIH62771.1"/>
    </source>
</evidence>
<accession>A0ABQ4GMW9</accession>
<dbReference type="Proteomes" id="UP000660454">
    <property type="component" value="Unassembled WGS sequence"/>
</dbReference>
<comment type="caution">
    <text evidence="1">The sequence shown here is derived from an EMBL/GenBank/DDBJ whole genome shotgun (WGS) entry which is preliminary data.</text>
</comment>
<proteinExistence type="predicted"/>
<sequence>MEDVASRVRVRGHGGTILQPGVDLLERAEDFPRDGPILVITDGQCDVVRIRREHAFLIPEGAFLPFAPRGPVFRMR</sequence>
<dbReference type="PANTHER" id="PTHR38730:SF1">
    <property type="entry name" value="SLL7028 PROTEIN"/>
    <property type="match status" value="1"/>
</dbReference>
<name>A0ABQ4GMW9_9ACTN</name>
<gene>
    <name evidence="1" type="ORF">Msi02_35880</name>
</gene>
<protein>
    <submittedName>
        <fullName evidence="1">Uncharacterized protein</fullName>
    </submittedName>
</protein>
<keyword evidence="2" id="KW-1185">Reference proteome</keyword>
<dbReference type="EMBL" id="BOOF01000018">
    <property type="protein sequence ID" value="GIH62771.1"/>
    <property type="molecule type" value="Genomic_DNA"/>
</dbReference>
<evidence type="ECO:0000313" key="2">
    <source>
        <dbReference type="Proteomes" id="UP000660454"/>
    </source>
</evidence>
<organism evidence="1 2">
    <name type="scientific">Microbispora siamensis</name>
    <dbReference type="NCBI Taxonomy" id="564413"/>
    <lineage>
        <taxon>Bacteria</taxon>
        <taxon>Bacillati</taxon>
        <taxon>Actinomycetota</taxon>
        <taxon>Actinomycetes</taxon>
        <taxon>Streptosporangiales</taxon>
        <taxon>Streptosporangiaceae</taxon>
        <taxon>Microbispora</taxon>
    </lineage>
</organism>
<dbReference type="RefSeq" id="WP_204049379.1">
    <property type="nucleotide sequence ID" value="NZ_BOOF01000018.1"/>
</dbReference>
<dbReference type="PANTHER" id="PTHR38730">
    <property type="entry name" value="SLL7028 PROTEIN"/>
    <property type="match status" value="1"/>
</dbReference>
<reference evidence="1 2" key="1">
    <citation type="submission" date="2021-01" db="EMBL/GenBank/DDBJ databases">
        <title>Whole genome shotgun sequence of Microbispora siamensis NBRC 104113.</title>
        <authorList>
            <person name="Komaki H."/>
            <person name="Tamura T."/>
        </authorList>
    </citation>
    <scope>NUCLEOTIDE SEQUENCE [LARGE SCALE GENOMIC DNA]</scope>
    <source>
        <strain evidence="1 2">NBRC 104113</strain>
    </source>
</reference>